<evidence type="ECO:0000313" key="4">
    <source>
        <dbReference type="Proteomes" id="UP000238479"/>
    </source>
</evidence>
<gene>
    <name evidence="3" type="ORF">RchiOBHm_Chr5g0058341</name>
</gene>
<protein>
    <submittedName>
        <fullName evidence="3">Putative electron transfer flavoprotein, beta subunit</fullName>
    </submittedName>
</protein>
<dbReference type="STRING" id="74649.A0A2P6QH64"/>
<dbReference type="AlphaFoldDB" id="A0A2P6QH64"/>
<dbReference type="EMBL" id="PDCK01000043">
    <property type="protein sequence ID" value="PRQ33501.1"/>
    <property type="molecule type" value="Genomic_DNA"/>
</dbReference>
<name>A0A2P6QH64_ROSCH</name>
<accession>A0A2P6QH64</accession>
<evidence type="ECO:0000313" key="3">
    <source>
        <dbReference type="EMBL" id="PRQ33501.1"/>
    </source>
</evidence>
<dbReference type="SUPFAM" id="SSF52402">
    <property type="entry name" value="Adenine nucleotide alpha hydrolases-like"/>
    <property type="match status" value="1"/>
</dbReference>
<dbReference type="PANTHER" id="PTHR21294">
    <property type="entry name" value="ELECTRON TRANSFER FLAVOPROTEIN BETA-SUBUNIT"/>
    <property type="match status" value="1"/>
</dbReference>
<dbReference type="GO" id="GO:0033539">
    <property type="term" value="P:fatty acid beta-oxidation using acyl-CoA dehydrogenase"/>
    <property type="evidence" value="ECO:0007669"/>
    <property type="project" value="TreeGrafter"/>
</dbReference>
<sequence>MVILGKQAIDDDCNKTGQMVAGLLNWPQGTFASKECGNCHFLFGETFYHFIDFFGN</sequence>
<comment type="caution">
    <text evidence="3">The sequence shown here is derived from an EMBL/GenBank/DDBJ whole genome shotgun (WGS) entry which is preliminary data.</text>
</comment>
<dbReference type="GO" id="GO:0009063">
    <property type="term" value="P:amino acid catabolic process"/>
    <property type="evidence" value="ECO:0007669"/>
    <property type="project" value="TreeGrafter"/>
</dbReference>
<organism evidence="3 4">
    <name type="scientific">Rosa chinensis</name>
    <name type="common">China rose</name>
    <dbReference type="NCBI Taxonomy" id="74649"/>
    <lineage>
        <taxon>Eukaryota</taxon>
        <taxon>Viridiplantae</taxon>
        <taxon>Streptophyta</taxon>
        <taxon>Embryophyta</taxon>
        <taxon>Tracheophyta</taxon>
        <taxon>Spermatophyta</taxon>
        <taxon>Magnoliopsida</taxon>
        <taxon>eudicotyledons</taxon>
        <taxon>Gunneridae</taxon>
        <taxon>Pentapetalae</taxon>
        <taxon>rosids</taxon>
        <taxon>fabids</taxon>
        <taxon>Rosales</taxon>
        <taxon>Rosaceae</taxon>
        <taxon>Rosoideae</taxon>
        <taxon>Rosoideae incertae sedis</taxon>
        <taxon>Rosa</taxon>
    </lineage>
</organism>
<evidence type="ECO:0000256" key="2">
    <source>
        <dbReference type="ARBA" id="ARBA00022982"/>
    </source>
</evidence>
<reference evidence="3 4" key="1">
    <citation type="journal article" date="2018" name="Nat. Genet.">
        <title>The Rosa genome provides new insights in the design of modern roses.</title>
        <authorList>
            <person name="Bendahmane M."/>
        </authorList>
    </citation>
    <scope>NUCLEOTIDE SEQUENCE [LARGE SCALE GENOMIC DNA]</scope>
    <source>
        <strain evidence="4">cv. Old Blush</strain>
    </source>
</reference>
<dbReference type="GO" id="GO:0009055">
    <property type="term" value="F:electron transfer activity"/>
    <property type="evidence" value="ECO:0007669"/>
    <property type="project" value="InterPro"/>
</dbReference>
<dbReference type="Gene3D" id="3.40.50.620">
    <property type="entry name" value="HUPs"/>
    <property type="match status" value="1"/>
</dbReference>
<dbReference type="InterPro" id="IPR014729">
    <property type="entry name" value="Rossmann-like_a/b/a_fold"/>
</dbReference>
<evidence type="ECO:0000256" key="1">
    <source>
        <dbReference type="ARBA" id="ARBA00022448"/>
    </source>
</evidence>
<keyword evidence="1" id="KW-0813">Transport</keyword>
<dbReference type="InterPro" id="IPR012255">
    <property type="entry name" value="ETF_b"/>
</dbReference>
<dbReference type="Gramene" id="PRQ33501">
    <property type="protein sequence ID" value="PRQ33501"/>
    <property type="gene ID" value="RchiOBHm_Chr5g0058341"/>
</dbReference>
<dbReference type="PANTHER" id="PTHR21294:SF8">
    <property type="entry name" value="ELECTRON TRANSFER FLAVOPROTEIN SUBUNIT BETA"/>
    <property type="match status" value="1"/>
</dbReference>
<proteinExistence type="predicted"/>
<keyword evidence="2" id="KW-0249">Electron transport</keyword>
<keyword evidence="4" id="KW-1185">Reference proteome</keyword>
<dbReference type="GO" id="GO:0005739">
    <property type="term" value="C:mitochondrion"/>
    <property type="evidence" value="ECO:0007669"/>
    <property type="project" value="TreeGrafter"/>
</dbReference>
<dbReference type="Proteomes" id="UP000238479">
    <property type="component" value="Chromosome 5"/>
</dbReference>